<evidence type="ECO:0000313" key="2">
    <source>
        <dbReference type="EMBL" id="GLC56674.1"/>
    </source>
</evidence>
<organism evidence="2 3">
    <name type="scientific">Pleodorina starrii</name>
    <dbReference type="NCBI Taxonomy" id="330485"/>
    <lineage>
        <taxon>Eukaryota</taxon>
        <taxon>Viridiplantae</taxon>
        <taxon>Chlorophyta</taxon>
        <taxon>core chlorophytes</taxon>
        <taxon>Chlorophyceae</taxon>
        <taxon>CS clade</taxon>
        <taxon>Chlamydomonadales</taxon>
        <taxon>Volvocaceae</taxon>
        <taxon>Pleodorina</taxon>
    </lineage>
</organism>
<dbReference type="Proteomes" id="UP001165080">
    <property type="component" value="Unassembled WGS sequence"/>
</dbReference>
<gene>
    <name evidence="2" type="primary">PLEST004203</name>
    <name evidence="2" type="ORF">PLESTB_001133400</name>
</gene>
<dbReference type="AlphaFoldDB" id="A0A9W6BQV5"/>
<comment type="caution">
    <text evidence="2">The sequence shown here is derived from an EMBL/GenBank/DDBJ whole genome shotgun (WGS) entry which is preliminary data.</text>
</comment>
<feature type="compositionally biased region" description="Polar residues" evidence="1">
    <location>
        <begin position="35"/>
        <end position="54"/>
    </location>
</feature>
<keyword evidence="3" id="KW-1185">Reference proteome</keyword>
<sequence>MQRLKPSKQPASRQAGAAGPPRRHSVEPSRRSAKQPASQLSVITFFSHQSPPSVQQQQQQ</sequence>
<feature type="region of interest" description="Disordered" evidence="1">
    <location>
        <begin position="1"/>
        <end position="60"/>
    </location>
</feature>
<evidence type="ECO:0000256" key="1">
    <source>
        <dbReference type="SAM" id="MobiDB-lite"/>
    </source>
</evidence>
<reference evidence="2 3" key="1">
    <citation type="journal article" date="2023" name="Commun. Biol.">
        <title>Reorganization of the ancestral sex-determining regions during the evolution of trioecy in Pleodorina starrii.</title>
        <authorList>
            <person name="Takahashi K."/>
            <person name="Suzuki S."/>
            <person name="Kawai-Toyooka H."/>
            <person name="Yamamoto K."/>
            <person name="Hamaji T."/>
            <person name="Ootsuki R."/>
            <person name="Yamaguchi H."/>
            <person name="Kawachi M."/>
            <person name="Higashiyama T."/>
            <person name="Nozaki H."/>
        </authorList>
    </citation>
    <scope>NUCLEOTIDE SEQUENCE [LARGE SCALE GENOMIC DNA]</scope>
    <source>
        <strain evidence="2 3">NIES-4479</strain>
    </source>
</reference>
<evidence type="ECO:0000313" key="3">
    <source>
        <dbReference type="Proteomes" id="UP001165080"/>
    </source>
</evidence>
<proteinExistence type="predicted"/>
<accession>A0A9W6BQV5</accession>
<protein>
    <submittedName>
        <fullName evidence="2">Uncharacterized protein</fullName>
    </submittedName>
</protein>
<name>A0A9W6BQV5_9CHLO</name>
<dbReference type="EMBL" id="BRXU01000016">
    <property type="protein sequence ID" value="GLC56674.1"/>
    <property type="molecule type" value="Genomic_DNA"/>
</dbReference>